<organism evidence="1 2">
    <name type="scientific">Muriicola soli</name>
    <dbReference type="NCBI Taxonomy" id="2507538"/>
    <lineage>
        <taxon>Bacteria</taxon>
        <taxon>Pseudomonadati</taxon>
        <taxon>Bacteroidota</taxon>
        <taxon>Flavobacteriia</taxon>
        <taxon>Flavobacteriales</taxon>
        <taxon>Flavobacteriaceae</taxon>
        <taxon>Muriicola</taxon>
    </lineage>
</organism>
<keyword evidence="2" id="KW-1185">Reference proteome</keyword>
<reference evidence="1 2" key="1">
    <citation type="submission" date="2019-01" db="EMBL/GenBank/DDBJ databases">
        <title>Muriicola soli sp. nov., isolated from soil.</title>
        <authorList>
            <person name="Kang H.J."/>
            <person name="Kim S.B."/>
        </authorList>
    </citation>
    <scope>NUCLEOTIDE SEQUENCE [LARGE SCALE GENOMIC DNA]</scope>
    <source>
        <strain evidence="1 2">MMS17-SY002</strain>
    </source>
</reference>
<dbReference type="OrthoDB" id="622552at2"/>
<gene>
    <name evidence="1" type="ORF">EQY75_09805</name>
</gene>
<evidence type="ECO:0000313" key="2">
    <source>
        <dbReference type="Proteomes" id="UP000290889"/>
    </source>
</evidence>
<dbReference type="AlphaFoldDB" id="A0A411EB87"/>
<proteinExistence type="predicted"/>
<dbReference type="Gene3D" id="2.40.128.140">
    <property type="entry name" value="Outer membrane protein"/>
    <property type="match status" value="1"/>
</dbReference>
<dbReference type="Proteomes" id="UP000290889">
    <property type="component" value="Chromosome"/>
</dbReference>
<protein>
    <submittedName>
        <fullName evidence="1">DUF2219 family protein</fullName>
    </submittedName>
</protein>
<dbReference type="Pfam" id="PF09982">
    <property type="entry name" value="LpxR"/>
    <property type="match status" value="1"/>
</dbReference>
<evidence type="ECO:0000313" key="1">
    <source>
        <dbReference type="EMBL" id="QBA64794.1"/>
    </source>
</evidence>
<dbReference type="InterPro" id="IPR018707">
    <property type="entry name" value="LpxR"/>
</dbReference>
<sequence>MYSQFKPEKHPILSLKSASTLISILLFTIFSSGNLNAQSATGNPVSKEISQQISLQHDNDFLTLSDRYYSSGLFLSYTKSLRKLEKGDENHQFSVILGQEIFTPSNITTTDISEQDRPYVGFLGINSSWSRVRKNRGIEARLLIGLAGNNSGAGGFQRWYHNFLVVSDPPVWVGEMNNSFHANLYLNIHREWRISPLPFSVSFGLQPELAFGTRDQYGQLKLMAFFGRRNRLMSSMAYRRIGNKSREIFFSLEFGYRQVFYNGMLQGNPLGDDSVLLIDSQERLLTGAFTLQHRYNQNEYRLGYHINSAEAPETQSHKYISLSFARNF</sequence>
<accession>A0A411EB87</accession>
<dbReference type="InterPro" id="IPR037107">
    <property type="entry name" value="Put_OMP_sf"/>
</dbReference>
<name>A0A411EB87_9FLAO</name>
<dbReference type="EMBL" id="CP035544">
    <property type="protein sequence ID" value="QBA64794.1"/>
    <property type="molecule type" value="Genomic_DNA"/>
</dbReference>
<dbReference type="KEGG" id="mur:EQY75_09805"/>